<dbReference type="EMBL" id="MNCJ02000332">
    <property type="protein sequence ID" value="KAF5757843.1"/>
    <property type="molecule type" value="Genomic_DNA"/>
</dbReference>
<organism evidence="4 5">
    <name type="scientific">Helianthus annuus</name>
    <name type="common">Common sunflower</name>
    <dbReference type="NCBI Taxonomy" id="4232"/>
    <lineage>
        <taxon>Eukaryota</taxon>
        <taxon>Viridiplantae</taxon>
        <taxon>Streptophyta</taxon>
        <taxon>Embryophyta</taxon>
        <taxon>Tracheophyta</taxon>
        <taxon>Spermatophyta</taxon>
        <taxon>Magnoliopsida</taxon>
        <taxon>eudicotyledons</taxon>
        <taxon>Gunneridae</taxon>
        <taxon>Pentapetalae</taxon>
        <taxon>asterids</taxon>
        <taxon>campanulids</taxon>
        <taxon>Asterales</taxon>
        <taxon>Asteraceae</taxon>
        <taxon>Asteroideae</taxon>
        <taxon>Heliantheae alliance</taxon>
        <taxon>Heliantheae</taxon>
        <taxon>Helianthus</taxon>
    </lineage>
</organism>
<dbReference type="AlphaFoldDB" id="A0A9K3GWP5"/>
<dbReference type="SUPFAM" id="SSF50978">
    <property type="entry name" value="WD40 repeat-like"/>
    <property type="match status" value="1"/>
</dbReference>
<dbReference type="EMBL" id="MNCJ02000332">
    <property type="protein sequence ID" value="KAF5757835.1"/>
    <property type="molecule type" value="Genomic_DNA"/>
</dbReference>
<accession>A0A9K3GWP5</accession>
<reference evidence="4" key="1">
    <citation type="journal article" date="2017" name="Nature">
        <title>The sunflower genome provides insights into oil metabolism, flowering and Asterid evolution.</title>
        <authorList>
            <person name="Badouin H."/>
            <person name="Gouzy J."/>
            <person name="Grassa C.J."/>
            <person name="Murat F."/>
            <person name="Staton S.E."/>
            <person name="Cottret L."/>
            <person name="Lelandais-Briere C."/>
            <person name="Owens G.L."/>
            <person name="Carrere S."/>
            <person name="Mayjonade B."/>
            <person name="Legrand L."/>
            <person name="Gill N."/>
            <person name="Kane N.C."/>
            <person name="Bowers J.E."/>
            <person name="Hubner S."/>
            <person name="Bellec A."/>
            <person name="Berard A."/>
            <person name="Berges H."/>
            <person name="Blanchet N."/>
            <person name="Boniface M.C."/>
            <person name="Brunel D."/>
            <person name="Catrice O."/>
            <person name="Chaidir N."/>
            <person name="Claudel C."/>
            <person name="Donnadieu C."/>
            <person name="Faraut T."/>
            <person name="Fievet G."/>
            <person name="Helmstetter N."/>
            <person name="King M."/>
            <person name="Knapp S.J."/>
            <person name="Lai Z."/>
            <person name="Le Paslier M.C."/>
            <person name="Lippi Y."/>
            <person name="Lorenzon L."/>
            <person name="Mandel J.R."/>
            <person name="Marage G."/>
            <person name="Marchand G."/>
            <person name="Marquand E."/>
            <person name="Bret-Mestries E."/>
            <person name="Morien E."/>
            <person name="Nambeesan S."/>
            <person name="Nguyen T."/>
            <person name="Pegot-Espagnet P."/>
            <person name="Pouilly N."/>
            <person name="Raftis F."/>
            <person name="Sallet E."/>
            <person name="Schiex T."/>
            <person name="Thomas J."/>
            <person name="Vandecasteele C."/>
            <person name="Vares D."/>
            <person name="Vear F."/>
            <person name="Vautrin S."/>
            <person name="Crespi M."/>
            <person name="Mangin B."/>
            <person name="Burke J.M."/>
            <person name="Salse J."/>
            <person name="Munos S."/>
            <person name="Vincourt P."/>
            <person name="Rieseberg L.H."/>
            <person name="Langlade N.B."/>
        </authorList>
    </citation>
    <scope>NUCLEOTIDE SEQUENCE</scope>
    <source>
        <tissue evidence="4">Leaves</tissue>
    </source>
</reference>
<evidence type="ECO:0000313" key="5">
    <source>
        <dbReference type="Proteomes" id="UP000215914"/>
    </source>
</evidence>
<sequence length="92" mass="10567">MYSGHRNNFMVKGVSFFGPDSEHVMSGLDCVVWKKNDGRVIRIMEGNKCIVNQVEPHPNISVFASSELEKDTTLWAPVSLITFLHWFMSYCR</sequence>
<reference evidence="4" key="2">
    <citation type="submission" date="2020-06" db="EMBL/GenBank/DDBJ databases">
        <title>Helianthus annuus Genome sequencing and assembly Release 2.</title>
        <authorList>
            <person name="Gouzy J."/>
            <person name="Langlade N."/>
            <person name="Munos S."/>
        </authorList>
    </citation>
    <scope>NUCLEOTIDE SEQUENCE</scope>
    <source>
        <tissue evidence="4">Leaves</tissue>
    </source>
</reference>
<keyword evidence="2" id="KW-0677">Repeat</keyword>
<name>A0A9K3GWP5_HELAN</name>
<keyword evidence="5" id="KW-1185">Reference proteome</keyword>
<gene>
    <name evidence="3" type="ORF">HanXRQr2_Chr17g0831461</name>
    <name evidence="4" type="ORF">HanXRQr2_Chr17g0831541</name>
</gene>
<comment type="caution">
    <text evidence="4">The sequence shown here is derived from an EMBL/GenBank/DDBJ whole genome shotgun (WGS) entry which is preliminary data.</text>
</comment>
<dbReference type="PANTHER" id="PTHR15574:SF65">
    <property type="entry name" value="TRANSDUCIN_WD40 REPEAT-LIKE SUPERFAMILY PROTEIN"/>
    <property type="match status" value="1"/>
</dbReference>
<evidence type="ECO:0000256" key="1">
    <source>
        <dbReference type="ARBA" id="ARBA00022574"/>
    </source>
</evidence>
<dbReference type="InterPro" id="IPR036322">
    <property type="entry name" value="WD40_repeat_dom_sf"/>
</dbReference>
<evidence type="ECO:0000313" key="3">
    <source>
        <dbReference type="EMBL" id="KAF5757835.1"/>
    </source>
</evidence>
<dbReference type="InterPro" id="IPR045151">
    <property type="entry name" value="DCAF8"/>
</dbReference>
<dbReference type="Gramene" id="mRNA:HanXRQr2_Chr17g0831461">
    <property type="protein sequence ID" value="CDS:HanXRQr2_Chr17g0831461.1"/>
    <property type="gene ID" value="HanXRQr2_Chr17g0831461"/>
</dbReference>
<evidence type="ECO:0000313" key="4">
    <source>
        <dbReference type="EMBL" id="KAF5757843.1"/>
    </source>
</evidence>
<keyword evidence="1" id="KW-0853">WD repeat</keyword>
<protein>
    <submittedName>
        <fullName evidence="4">WD40/YVTN repeat-like-containing domain superfamily</fullName>
    </submittedName>
</protein>
<proteinExistence type="predicted"/>
<dbReference type="Gramene" id="mRNA:HanXRQr2_Chr17g0831541">
    <property type="protein sequence ID" value="CDS:HanXRQr2_Chr17g0831541.1"/>
    <property type="gene ID" value="HanXRQr2_Chr17g0831541"/>
</dbReference>
<dbReference type="Proteomes" id="UP000215914">
    <property type="component" value="Unassembled WGS sequence"/>
</dbReference>
<dbReference type="PANTHER" id="PTHR15574">
    <property type="entry name" value="WD REPEAT DOMAIN-CONTAINING FAMILY"/>
    <property type="match status" value="1"/>
</dbReference>
<evidence type="ECO:0000256" key="2">
    <source>
        <dbReference type="ARBA" id="ARBA00022737"/>
    </source>
</evidence>